<feature type="transmembrane region" description="Helical" evidence="1">
    <location>
        <begin position="169"/>
        <end position="189"/>
    </location>
</feature>
<dbReference type="KEGG" id="srub:C2R22_06305"/>
<protein>
    <recommendedName>
        <fullName evidence="4">Glycerophosphoryl diester phosphodiesterase membrane domain-containing protein</fullName>
    </recommendedName>
</protein>
<dbReference type="EMBL" id="CP026309">
    <property type="protein sequence ID" value="AUV81325.1"/>
    <property type="molecule type" value="Genomic_DNA"/>
</dbReference>
<feature type="transmembrane region" description="Helical" evidence="1">
    <location>
        <begin position="276"/>
        <end position="305"/>
    </location>
</feature>
<dbReference type="RefSeq" id="WP_103425013.1">
    <property type="nucleotide sequence ID" value="NZ_CP026309.1"/>
</dbReference>
<dbReference type="OrthoDB" id="137652at2157"/>
<evidence type="ECO:0000256" key="1">
    <source>
        <dbReference type="SAM" id="Phobius"/>
    </source>
</evidence>
<dbReference type="AlphaFoldDB" id="A0A2I8VHB8"/>
<feature type="transmembrane region" description="Helical" evidence="1">
    <location>
        <begin position="84"/>
        <end position="111"/>
    </location>
</feature>
<gene>
    <name evidence="2" type="ORF">C2R22_06305</name>
</gene>
<organism evidence="2 3">
    <name type="scientific">Salinigranum rubrum</name>
    <dbReference type="NCBI Taxonomy" id="755307"/>
    <lineage>
        <taxon>Archaea</taxon>
        <taxon>Methanobacteriati</taxon>
        <taxon>Methanobacteriota</taxon>
        <taxon>Stenosarchaea group</taxon>
        <taxon>Halobacteria</taxon>
        <taxon>Halobacteriales</taxon>
        <taxon>Haloferacaceae</taxon>
        <taxon>Salinigranum</taxon>
    </lineage>
</organism>
<feature type="transmembrane region" description="Helical" evidence="1">
    <location>
        <begin position="28"/>
        <end position="51"/>
    </location>
</feature>
<name>A0A2I8VHB8_9EURY</name>
<evidence type="ECO:0000313" key="3">
    <source>
        <dbReference type="Proteomes" id="UP000236584"/>
    </source>
</evidence>
<accession>A0A2I8VHB8</accession>
<dbReference type="Proteomes" id="UP000236584">
    <property type="component" value="Chromosome"/>
</dbReference>
<evidence type="ECO:0008006" key="4">
    <source>
        <dbReference type="Google" id="ProtNLM"/>
    </source>
</evidence>
<feature type="transmembrane region" description="Helical" evidence="1">
    <location>
        <begin position="132"/>
        <end position="157"/>
    </location>
</feature>
<keyword evidence="3" id="KW-1185">Reference proteome</keyword>
<dbReference type="Pfam" id="PF24400">
    <property type="entry name" value="DUF7544"/>
    <property type="match status" value="1"/>
</dbReference>
<dbReference type="GeneID" id="35591685"/>
<keyword evidence="1" id="KW-0472">Membrane</keyword>
<reference evidence="2 3" key="1">
    <citation type="submission" date="2018-01" db="EMBL/GenBank/DDBJ databases">
        <title>Complete genome sequence of Salinigranum rubrum GX10T, an extremely halophilic archaeon isolated from a marine solar saltern.</title>
        <authorList>
            <person name="Han S."/>
        </authorList>
    </citation>
    <scope>NUCLEOTIDE SEQUENCE [LARGE SCALE GENOMIC DNA]</scope>
    <source>
        <strain evidence="2 3">GX10</strain>
    </source>
</reference>
<dbReference type="InterPro" id="IPR055966">
    <property type="entry name" value="DUF7544"/>
</dbReference>
<evidence type="ECO:0000313" key="2">
    <source>
        <dbReference type="EMBL" id="AUV81325.1"/>
    </source>
</evidence>
<proteinExistence type="predicted"/>
<keyword evidence="1" id="KW-1133">Transmembrane helix</keyword>
<sequence length="326" mass="33938">MSWDAVDSLDDAREATESLLFPLSWRTWLRLVVVTFFVGGVGGGGGAGQAAQGAVSSPSPPGATLDGATLPTIPTPSLGDVGTVLLAVVVVAVVLALGYAVVGAVMEFVLVESLRRRRVELRRPFRQFLVPGLRLFAFRALVLAGLFASAAVPLLLFVGVLPVSGSRVVLLPLLVAVAGLVWFAGVLVLRLTTDFVVPTMVGEGRTVLSAWRRFAPLCRAAWREVVLYLVVRLVLGAAAALVVGLAVGLGALVVALPFVLVGGAVVATVGLQGVGLVVLVALGAAFSLSVLLLSVVVQVPVVTYFRYYGLLLLGRLDGRLDLVRAS</sequence>
<keyword evidence="1" id="KW-0812">Transmembrane</keyword>